<reference evidence="1 2" key="1">
    <citation type="submission" date="2021-05" db="EMBL/GenBank/DDBJ databases">
        <title>Novel Bacillus species.</title>
        <authorList>
            <person name="Liu G."/>
        </authorList>
    </citation>
    <scope>NUCLEOTIDE SEQUENCE [LARGE SCALE GENOMIC DNA]</scope>
    <source>
        <strain evidence="1 2">FJAT-49682</strain>
    </source>
</reference>
<evidence type="ECO:0000313" key="1">
    <source>
        <dbReference type="EMBL" id="MBS4222090.1"/>
    </source>
</evidence>
<name>A0A942Z473_9BACI</name>
<evidence type="ECO:0000313" key="2">
    <source>
        <dbReference type="Proteomes" id="UP000676456"/>
    </source>
</evidence>
<dbReference type="InterPro" id="IPR026838">
    <property type="entry name" value="YheC/D"/>
</dbReference>
<dbReference type="Pfam" id="PF14398">
    <property type="entry name" value="ATPgrasp_YheCD"/>
    <property type="match status" value="1"/>
</dbReference>
<protein>
    <submittedName>
        <fullName evidence="1">YheC/YheD family protein</fullName>
    </submittedName>
</protein>
<dbReference type="Proteomes" id="UP000676456">
    <property type="component" value="Unassembled WGS sequence"/>
</dbReference>
<gene>
    <name evidence="1" type="ORF">KHA91_04885</name>
</gene>
<dbReference type="RefSeq" id="WP_213097061.1">
    <property type="nucleotide sequence ID" value="NZ_JAGYPN010000001.1"/>
</dbReference>
<accession>A0A942Z473</accession>
<proteinExistence type="predicted"/>
<organism evidence="1 2">
    <name type="scientific">Lederbergia citrea</name>
    <dbReference type="NCBI Taxonomy" id="2833581"/>
    <lineage>
        <taxon>Bacteria</taxon>
        <taxon>Bacillati</taxon>
        <taxon>Bacillota</taxon>
        <taxon>Bacilli</taxon>
        <taxon>Bacillales</taxon>
        <taxon>Bacillaceae</taxon>
        <taxon>Lederbergia</taxon>
    </lineage>
</organism>
<dbReference type="SUPFAM" id="SSF56059">
    <property type="entry name" value="Glutathione synthetase ATP-binding domain-like"/>
    <property type="match status" value="1"/>
</dbReference>
<dbReference type="AlphaFoldDB" id="A0A942Z473"/>
<keyword evidence="2" id="KW-1185">Reference proteome</keyword>
<sequence>MNLYYIQSEQTLTSTMSINQDTAVSLGIKNNQKIHLSYGKRKHQVLVIISKLTDQNTLQISEQVIQKLLIDSKVKYEVAFKNAELIIGPVIGLLLGRSEAKLTKNMDRFLIYTMIYEQINGVLFVFSEEEIDFLREQITGYVYDPHSANQWRKVELPFPGAIFRRVELSKKTLAGLINIMGRSFFNSYYFDKWQFWNLLSPYKELRDHLPETTNNVNIQQLDHFIGKYNGVYLKPKNGSRGYGIHYIEKKDNQYVVIKNYDNEVKYMSKDEMSKYISKHKYYLLQQPIRLHTFEDRKVDYRVILQKSETGFWPCTGIIARFGKTNAISSNFKASGFAKEGADALKLQFGYDDLKAFQKYQEIIHVCKNIVAKLDQVGEGAYADLGIDIGIDQDEKIWVIEMNKRPDHDFPLIIKDKKMYYMVKTNPVFFAKSVAMGSND</sequence>
<comment type="caution">
    <text evidence="1">The sequence shown here is derived from an EMBL/GenBank/DDBJ whole genome shotgun (WGS) entry which is preliminary data.</text>
</comment>
<dbReference type="EMBL" id="JAGYPN010000001">
    <property type="protein sequence ID" value="MBS4222090.1"/>
    <property type="molecule type" value="Genomic_DNA"/>
</dbReference>
<dbReference type="Gene3D" id="3.30.470.20">
    <property type="entry name" value="ATP-grasp fold, B domain"/>
    <property type="match status" value="1"/>
</dbReference>